<reference evidence="1" key="1">
    <citation type="submission" date="2020-10" db="EMBL/GenBank/DDBJ databases">
        <authorList>
            <person name="Gilroy R."/>
        </authorList>
    </citation>
    <scope>NUCLEOTIDE SEQUENCE</scope>
    <source>
        <strain evidence="1">CHK178-757</strain>
    </source>
</reference>
<dbReference type="EMBL" id="DVIT01000026">
    <property type="protein sequence ID" value="HIS47302.1"/>
    <property type="molecule type" value="Genomic_DNA"/>
</dbReference>
<evidence type="ECO:0000313" key="2">
    <source>
        <dbReference type="Proteomes" id="UP000823927"/>
    </source>
</evidence>
<dbReference type="InterPro" id="IPR005358">
    <property type="entry name" value="Puta_zinc/iron-chelating_dom"/>
</dbReference>
<protein>
    <submittedName>
        <fullName evidence="1">YkgJ family cysteine cluster protein</fullName>
    </submittedName>
</protein>
<gene>
    <name evidence="1" type="ORF">IAB46_07060</name>
</gene>
<organism evidence="1 2">
    <name type="scientific">Candidatus Scybalocola faecigallinarum</name>
    <dbReference type="NCBI Taxonomy" id="2840941"/>
    <lineage>
        <taxon>Bacteria</taxon>
        <taxon>Bacillati</taxon>
        <taxon>Bacillota</taxon>
        <taxon>Clostridia</taxon>
        <taxon>Lachnospirales</taxon>
        <taxon>Lachnospiraceae</taxon>
        <taxon>Lachnospiraceae incertae sedis</taxon>
        <taxon>Candidatus Scybalocola (ex Gilroy et al. 2021)</taxon>
    </lineage>
</organism>
<sequence length="174" mass="20760">MIAPRKIKFEATKKRNENYEFRIFLKENADDKALDEQFHRLHKELFSGYDCSRCRNCCKMYHGQIPEKDLDRDAKHLGLTKEQFIEKYLGEKDIENQYPTKNKPCNFLDKDGNCRLGDCRPESCKDYPYTDQPDRWASLYSVLDVIEVCPVAFEIYERLKKEYGWRYGNRGMSI</sequence>
<dbReference type="AlphaFoldDB" id="A0A9D1F5C5"/>
<reference evidence="1" key="2">
    <citation type="journal article" date="2021" name="PeerJ">
        <title>Extensive microbial diversity within the chicken gut microbiome revealed by metagenomics and culture.</title>
        <authorList>
            <person name="Gilroy R."/>
            <person name="Ravi A."/>
            <person name="Getino M."/>
            <person name="Pursley I."/>
            <person name="Horton D.L."/>
            <person name="Alikhan N.F."/>
            <person name="Baker D."/>
            <person name="Gharbi K."/>
            <person name="Hall N."/>
            <person name="Watson M."/>
            <person name="Adriaenssens E.M."/>
            <person name="Foster-Nyarko E."/>
            <person name="Jarju S."/>
            <person name="Secka A."/>
            <person name="Antonio M."/>
            <person name="Oren A."/>
            <person name="Chaudhuri R.R."/>
            <person name="La Ragione R."/>
            <person name="Hildebrand F."/>
            <person name="Pallen M.J."/>
        </authorList>
    </citation>
    <scope>NUCLEOTIDE SEQUENCE</scope>
    <source>
        <strain evidence="1">CHK178-757</strain>
    </source>
</reference>
<name>A0A9D1F5C5_9FIRM</name>
<proteinExistence type="predicted"/>
<comment type="caution">
    <text evidence="1">The sequence shown here is derived from an EMBL/GenBank/DDBJ whole genome shotgun (WGS) entry which is preliminary data.</text>
</comment>
<accession>A0A9D1F5C5</accession>
<evidence type="ECO:0000313" key="1">
    <source>
        <dbReference type="EMBL" id="HIS47302.1"/>
    </source>
</evidence>
<dbReference type="Pfam" id="PF03692">
    <property type="entry name" value="CxxCxxCC"/>
    <property type="match status" value="1"/>
</dbReference>
<dbReference type="Proteomes" id="UP000823927">
    <property type="component" value="Unassembled WGS sequence"/>
</dbReference>